<accession>A0ABY9UUI3</accession>
<name>A0ABY9UUI3_9ACTN</name>
<sequence>MSTPARRQPQQRQGAMDRPRAWARNPLAEFDDLLNQMGGLLESTVGGAPIPGIAWAPAADVTEADEAYHVELELPGVKGRDINIEVNGQELTVSGEIKERERKGVLRRGGRRTGRFEYRLLLPSEVNTENVRAAMSEGVLTITVPKAEIAKPRHIEITESIQAQEQPPWQQTQQQPPQQQTQQQTQQQQPQQPPSQQPPGGY</sequence>
<feature type="region of interest" description="Disordered" evidence="3">
    <location>
        <begin position="158"/>
        <end position="202"/>
    </location>
</feature>
<dbReference type="InterPro" id="IPR008978">
    <property type="entry name" value="HSP20-like_chaperone"/>
</dbReference>
<evidence type="ECO:0000256" key="3">
    <source>
        <dbReference type="SAM" id="MobiDB-lite"/>
    </source>
</evidence>
<evidence type="ECO:0000256" key="2">
    <source>
        <dbReference type="RuleBase" id="RU003616"/>
    </source>
</evidence>
<reference evidence="5 6" key="1">
    <citation type="submission" date="2023-02" db="EMBL/GenBank/DDBJ databases">
        <title>Streptomyces sp. SCA4-21 with antifungal activity against Fusarium oxysporum f. sp. cubense, Streptomyces sp. SCA2-17 with antifungal activity against Fusarium oxysporum f. sp. cubense.</title>
        <authorList>
            <person name="Qi D."/>
        </authorList>
    </citation>
    <scope>NUCLEOTIDE SEQUENCE [LARGE SCALE GENOMIC DNA]</scope>
    <source>
        <strain evidence="5 6">SCA4-21</strain>
    </source>
</reference>
<dbReference type="PROSITE" id="PS01031">
    <property type="entry name" value="SHSP"/>
    <property type="match status" value="1"/>
</dbReference>
<evidence type="ECO:0000313" key="6">
    <source>
        <dbReference type="Proteomes" id="UP001305606"/>
    </source>
</evidence>
<evidence type="ECO:0000256" key="1">
    <source>
        <dbReference type="PROSITE-ProRule" id="PRU00285"/>
    </source>
</evidence>
<feature type="domain" description="SHSP" evidence="4">
    <location>
        <begin position="49"/>
        <end position="164"/>
    </location>
</feature>
<gene>
    <name evidence="5" type="ORF">PS467_13110</name>
</gene>
<dbReference type="PANTHER" id="PTHR11527">
    <property type="entry name" value="HEAT-SHOCK PROTEIN 20 FAMILY MEMBER"/>
    <property type="match status" value="1"/>
</dbReference>
<dbReference type="InterPro" id="IPR002068">
    <property type="entry name" value="A-crystallin/Hsp20_dom"/>
</dbReference>
<dbReference type="SUPFAM" id="SSF49764">
    <property type="entry name" value="HSP20-like chaperones"/>
    <property type="match status" value="1"/>
</dbReference>
<feature type="region of interest" description="Disordered" evidence="3">
    <location>
        <begin position="1"/>
        <end position="22"/>
    </location>
</feature>
<dbReference type="Pfam" id="PF00011">
    <property type="entry name" value="HSP20"/>
    <property type="match status" value="1"/>
</dbReference>
<dbReference type="Gene3D" id="2.60.40.790">
    <property type="match status" value="1"/>
</dbReference>
<organism evidence="5 6">
    <name type="scientific">Streptomyces luomodiensis</name>
    <dbReference type="NCBI Taxonomy" id="3026192"/>
    <lineage>
        <taxon>Bacteria</taxon>
        <taxon>Bacillati</taxon>
        <taxon>Actinomycetota</taxon>
        <taxon>Actinomycetes</taxon>
        <taxon>Kitasatosporales</taxon>
        <taxon>Streptomycetaceae</taxon>
        <taxon>Streptomyces</taxon>
    </lineage>
</organism>
<comment type="similarity">
    <text evidence="1 2">Belongs to the small heat shock protein (HSP20) family.</text>
</comment>
<dbReference type="InterPro" id="IPR031107">
    <property type="entry name" value="Small_HSP"/>
</dbReference>
<dbReference type="CDD" id="cd06464">
    <property type="entry name" value="ACD_sHsps-like"/>
    <property type="match status" value="1"/>
</dbReference>
<dbReference type="RefSeq" id="WP_311035424.1">
    <property type="nucleotide sequence ID" value="NZ_CP117522.1"/>
</dbReference>
<feature type="compositionally biased region" description="Low complexity" evidence="3">
    <location>
        <begin position="162"/>
        <end position="190"/>
    </location>
</feature>
<evidence type="ECO:0000313" key="5">
    <source>
        <dbReference type="EMBL" id="WNE96212.1"/>
    </source>
</evidence>
<dbReference type="EMBL" id="CP117522">
    <property type="protein sequence ID" value="WNE96212.1"/>
    <property type="molecule type" value="Genomic_DNA"/>
</dbReference>
<dbReference type="Proteomes" id="UP001305606">
    <property type="component" value="Chromosome"/>
</dbReference>
<protein>
    <submittedName>
        <fullName evidence="5">Hsp20/alpha crystallin family protein</fullName>
    </submittedName>
</protein>
<keyword evidence="6" id="KW-1185">Reference proteome</keyword>
<evidence type="ECO:0000259" key="4">
    <source>
        <dbReference type="PROSITE" id="PS01031"/>
    </source>
</evidence>
<proteinExistence type="inferred from homology"/>
<feature type="compositionally biased region" description="Low complexity" evidence="3">
    <location>
        <begin position="1"/>
        <end position="13"/>
    </location>
</feature>
<feature type="compositionally biased region" description="Pro residues" evidence="3">
    <location>
        <begin position="191"/>
        <end position="202"/>
    </location>
</feature>